<gene>
    <name evidence="6" type="ORF">HER39_12960</name>
</gene>
<evidence type="ECO:0000313" key="7">
    <source>
        <dbReference type="Proteomes" id="UP000523795"/>
    </source>
</evidence>
<comment type="caution">
    <text evidence="6">The sequence shown here is derived from an EMBL/GenBank/DDBJ whole genome shotgun (WGS) entry which is preliminary data.</text>
</comment>
<dbReference type="EMBL" id="JAAZSR010000234">
    <property type="protein sequence ID" value="NKX51461.1"/>
    <property type="molecule type" value="Genomic_DNA"/>
</dbReference>
<dbReference type="InterPro" id="IPR004839">
    <property type="entry name" value="Aminotransferase_I/II_large"/>
</dbReference>
<protein>
    <submittedName>
        <fullName evidence="6">Aminotransferase class I/II-fold pyridoxal phosphate-dependent enzyme</fullName>
    </submittedName>
</protein>
<dbReference type="InterPro" id="IPR050859">
    <property type="entry name" value="Class-I_PLP-dep_aminotransf"/>
</dbReference>
<dbReference type="PANTHER" id="PTHR42790">
    <property type="entry name" value="AMINOTRANSFERASE"/>
    <property type="match status" value="1"/>
</dbReference>
<evidence type="ECO:0000256" key="1">
    <source>
        <dbReference type="ARBA" id="ARBA00001933"/>
    </source>
</evidence>
<keyword evidence="4" id="KW-0663">Pyridoxal phosphate</keyword>
<proteinExistence type="predicted"/>
<name>A0ABX1JT00_9MICC</name>
<evidence type="ECO:0000256" key="3">
    <source>
        <dbReference type="ARBA" id="ARBA00022679"/>
    </source>
</evidence>
<sequence length="112" mass="12487">GLVPEELERRIAELRAAGANVKFLYTIPSFNHPSGITLDAGRRQRIVEICREANVLVLEDNPYGLLRSDGRPMLPLRAANPDDVIYLGSFSKIFAPGLRIGWALVPAHLQRR</sequence>
<reference evidence="6 7" key="1">
    <citation type="submission" date="2020-04" db="EMBL/GenBank/DDBJ databases">
        <authorList>
            <person name="Liu S."/>
        </authorList>
    </citation>
    <scope>NUCLEOTIDE SEQUENCE [LARGE SCALE GENOMIC DNA]</scope>
    <source>
        <strain evidence="6 7">CGMCC 1.15091</strain>
    </source>
</reference>
<keyword evidence="2 6" id="KW-0032">Aminotransferase</keyword>
<dbReference type="SUPFAM" id="SSF53383">
    <property type="entry name" value="PLP-dependent transferases"/>
    <property type="match status" value="1"/>
</dbReference>
<dbReference type="GO" id="GO:0008483">
    <property type="term" value="F:transaminase activity"/>
    <property type="evidence" value="ECO:0007669"/>
    <property type="project" value="UniProtKB-KW"/>
</dbReference>
<dbReference type="Proteomes" id="UP000523795">
    <property type="component" value="Unassembled WGS sequence"/>
</dbReference>
<comment type="cofactor">
    <cofactor evidence="1">
        <name>pyridoxal 5'-phosphate</name>
        <dbReference type="ChEBI" id="CHEBI:597326"/>
    </cofactor>
</comment>
<feature type="non-terminal residue" evidence="6">
    <location>
        <position position="1"/>
    </location>
</feature>
<dbReference type="Gene3D" id="3.40.640.10">
    <property type="entry name" value="Type I PLP-dependent aspartate aminotransferase-like (Major domain)"/>
    <property type="match status" value="1"/>
</dbReference>
<evidence type="ECO:0000259" key="5">
    <source>
        <dbReference type="Pfam" id="PF00155"/>
    </source>
</evidence>
<feature type="domain" description="Aminotransferase class I/classII large" evidence="5">
    <location>
        <begin position="5"/>
        <end position="109"/>
    </location>
</feature>
<evidence type="ECO:0000313" key="6">
    <source>
        <dbReference type="EMBL" id="NKX51461.1"/>
    </source>
</evidence>
<dbReference type="PANTHER" id="PTHR42790:SF19">
    <property type="entry name" value="KYNURENINE_ALPHA-AMINOADIPATE AMINOTRANSFERASE, MITOCHONDRIAL"/>
    <property type="match status" value="1"/>
</dbReference>
<accession>A0ABX1JT00</accession>
<keyword evidence="3" id="KW-0808">Transferase</keyword>
<evidence type="ECO:0000256" key="2">
    <source>
        <dbReference type="ARBA" id="ARBA00022576"/>
    </source>
</evidence>
<dbReference type="Pfam" id="PF00155">
    <property type="entry name" value="Aminotran_1_2"/>
    <property type="match status" value="1"/>
</dbReference>
<evidence type="ECO:0000256" key="4">
    <source>
        <dbReference type="ARBA" id="ARBA00022898"/>
    </source>
</evidence>
<keyword evidence="7" id="KW-1185">Reference proteome</keyword>
<organism evidence="6 7">
    <name type="scientific">Arthrobacter deserti</name>
    <dbReference type="NCBI Taxonomy" id="1742687"/>
    <lineage>
        <taxon>Bacteria</taxon>
        <taxon>Bacillati</taxon>
        <taxon>Actinomycetota</taxon>
        <taxon>Actinomycetes</taxon>
        <taxon>Micrococcales</taxon>
        <taxon>Micrococcaceae</taxon>
        <taxon>Arthrobacter</taxon>
    </lineage>
</organism>
<feature type="non-terminal residue" evidence="6">
    <location>
        <position position="112"/>
    </location>
</feature>
<dbReference type="InterPro" id="IPR015421">
    <property type="entry name" value="PyrdxlP-dep_Trfase_major"/>
</dbReference>
<dbReference type="InterPro" id="IPR015424">
    <property type="entry name" value="PyrdxlP-dep_Trfase"/>
</dbReference>